<sequence length="93" mass="10443">MIILKSVLKKGLLVLVGVIILVCCKEKKKTIKDSIQQSSIDSVLYDLEIEKSNCTDNKKDIAVLLFEDGFDGDLVEVYLNGDKVFSEKIYTDL</sequence>
<reference evidence="1 2" key="1">
    <citation type="submission" date="2020-09" db="EMBL/GenBank/DDBJ databases">
        <title>Sinomicrobium weinanense sp. nov., a halophilic bacteria isolated from saline-alkali soil.</title>
        <authorList>
            <person name="Wu P."/>
            <person name="Ren H."/>
            <person name="Mei Y."/>
            <person name="Liang Y."/>
            <person name="Chen Z."/>
        </authorList>
    </citation>
    <scope>NUCLEOTIDE SEQUENCE [LARGE SCALE GENOMIC DNA]</scope>
    <source>
        <strain evidence="1 2">FJxs</strain>
    </source>
</reference>
<organism evidence="1 2">
    <name type="scientific">Sinomicrobium weinanense</name>
    <dbReference type="NCBI Taxonomy" id="2842200"/>
    <lineage>
        <taxon>Bacteria</taxon>
        <taxon>Pseudomonadati</taxon>
        <taxon>Bacteroidota</taxon>
        <taxon>Flavobacteriia</taxon>
        <taxon>Flavobacteriales</taxon>
        <taxon>Flavobacteriaceae</taxon>
        <taxon>Sinomicrobium</taxon>
    </lineage>
</organism>
<comment type="caution">
    <text evidence="1">The sequence shown here is derived from an EMBL/GenBank/DDBJ whole genome shotgun (WGS) entry which is preliminary data.</text>
</comment>
<keyword evidence="2" id="KW-1185">Reference proteome</keyword>
<name>A0A926JQW2_9FLAO</name>
<evidence type="ECO:0000313" key="1">
    <source>
        <dbReference type="EMBL" id="MBC9795830.1"/>
    </source>
</evidence>
<protein>
    <submittedName>
        <fullName evidence="1">Uncharacterized protein</fullName>
    </submittedName>
</protein>
<dbReference type="EMBL" id="JACVDC010000016">
    <property type="protein sequence ID" value="MBC9795830.1"/>
    <property type="molecule type" value="Genomic_DNA"/>
</dbReference>
<evidence type="ECO:0000313" key="2">
    <source>
        <dbReference type="Proteomes" id="UP000653730"/>
    </source>
</evidence>
<gene>
    <name evidence="1" type="ORF">IBL28_07625</name>
</gene>
<dbReference type="Proteomes" id="UP000653730">
    <property type="component" value="Unassembled WGS sequence"/>
</dbReference>
<dbReference type="RefSeq" id="WP_187964980.1">
    <property type="nucleotide sequence ID" value="NZ_JACVDC010000016.1"/>
</dbReference>
<proteinExistence type="predicted"/>
<accession>A0A926JQW2</accession>
<dbReference type="AlphaFoldDB" id="A0A926JQW2"/>